<evidence type="ECO:0000313" key="9">
    <source>
        <dbReference type="EMBL" id="OAJ40151.1"/>
    </source>
</evidence>
<evidence type="ECO:0000256" key="7">
    <source>
        <dbReference type="SAM" id="Phobius"/>
    </source>
</evidence>
<dbReference type="AlphaFoldDB" id="A0A177WL85"/>
<feature type="compositionally biased region" description="Pro residues" evidence="6">
    <location>
        <begin position="1"/>
        <end position="10"/>
    </location>
</feature>
<evidence type="ECO:0000259" key="8">
    <source>
        <dbReference type="Pfam" id="PF09402"/>
    </source>
</evidence>
<keyword evidence="4 7" id="KW-0472">Membrane</keyword>
<dbReference type="OrthoDB" id="2503928at2759"/>
<proteinExistence type="predicted"/>
<dbReference type="STRING" id="403673.A0A177WL85"/>
<keyword evidence="2 7" id="KW-0812">Transmembrane</keyword>
<feature type="region of interest" description="Disordered" evidence="6">
    <location>
        <begin position="1"/>
        <end position="23"/>
    </location>
</feature>
<dbReference type="GO" id="GO:0005637">
    <property type="term" value="C:nuclear inner membrane"/>
    <property type="evidence" value="ECO:0007669"/>
    <property type="project" value="InterPro"/>
</dbReference>
<organism evidence="9 10">
    <name type="scientific">Batrachochytrium dendrobatidis (strain JEL423)</name>
    <dbReference type="NCBI Taxonomy" id="403673"/>
    <lineage>
        <taxon>Eukaryota</taxon>
        <taxon>Fungi</taxon>
        <taxon>Fungi incertae sedis</taxon>
        <taxon>Chytridiomycota</taxon>
        <taxon>Chytridiomycota incertae sedis</taxon>
        <taxon>Chytridiomycetes</taxon>
        <taxon>Rhizophydiales</taxon>
        <taxon>Rhizophydiales incertae sedis</taxon>
        <taxon>Batrachochytrium</taxon>
    </lineage>
</organism>
<dbReference type="InterPro" id="IPR044780">
    <property type="entry name" value="Heh2/Src1"/>
</dbReference>
<dbReference type="Proteomes" id="UP000077115">
    <property type="component" value="Unassembled WGS sequence"/>
</dbReference>
<dbReference type="GO" id="GO:0005783">
    <property type="term" value="C:endoplasmic reticulum"/>
    <property type="evidence" value="ECO:0007669"/>
    <property type="project" value="TreeGrafter"/>
</dbReference>
<name>A0A177WL85_BATDL</name>
<reference evidence="9 10" key="1">
    <citation type="submission" date="2006-10" db="EMBL/GenBank/DDBJ databases">
        <title>The Genome Sequence of Batrachochytrium dendrobatidis JEL423.</title>
        <authorList>
            <consortium name="The Broad Institute Genome Sequencing Platform"/>
            <person name="Birren B."/>
            <person name="Lander E."/>
            <person name="Galagan J."/>
            <person name="Cuomo C."/>
            <person name="Devon K."/>
            <person name="Jaffe D."/>
            <person name="Butler J."/>
            <person name="Alvarez P."/>
            <person name="Gnerre S."/>
            <person name="Grabherr M."/>
            <person name="Kleber M."/>
            <person name="Mauceli E."/>
            <person name="Brockman W."/>
            <person name="Young S."/>
            <person name="LaButti K."/>
            <person name="Sykes S."/>
            <person name="DeCaprio D."/>
            <person name="Crawford M."/>
            <person name="Koehrsen M."/>
            <person name="Engels R."/>
            <person name="Montgomery P."/>
            <person name="Pearson M."/>
            <person name="Howarth C."/>
            <person name="Larson L."/>
            <person name="White J."/>
            <person name="O'Leary S."/>
            <person name="Kodira C."/>
            <person name="Zeng Q."/>
            <person name="Yandava C."/>
            <person name="Alvarado L."/>
            <person name="Longcore J."/>
            <person name="James T."/>
        </authorList>
    </citation>
    <scope>NUCLEOTIDE SEQUENCE [LARGE SCALE GENOMIC DNA]</scope>
    <source>
        <strain evidence="9 10">JEL423</strain>
    </source>
</reference>
<dbReference type="GO" id="GO:0034399">
    <property type="term" value="C:nuclear periphery"/>
    <property type="evidence" value="ECO:0007669"/>
    <property type="project" value="TreeGrafter"/>
</dbReference>
<evidence type="ECO:0000256" key="3">
    <source>
        <dbReference type="ARBA" id="ARBA00022989"/>
    </source>
</evidence>
<dbReference type="InterPro" id="IPR011015">
    <property type="entry name" value="LEM/LEM-like_dom_sf"/>
</dbReference>
<dbReference type="Pfam" id="PF09402">
    <property type="entry name" value="MSC"/>
    <property type="match status" value="1"/>
</dbReference>
<dbReference type="VEuPathDB" id="FungiDB:BDEG_23914"/>
<evidence type="ECO:0000256" key="5">
    <source>
        <dbReference type="ARBA" id="ARBA00023242"/>
    </source>
</evidence>
<dbReference type="GO" id="GO:0071763">
    <property type="term" value="P:nuclear membrane organization"/>
    <property type="evidence" value="ECO:0007669"/>
    <property type="project" value="TreeGrafter"/>
</dbReference>
<dbReference type="GO" id="GO:0003682">
    <property type="term" value="F:chromatin binding"/>
    <property type="evidence" value="ECO:0007669"/>
    <property type="project" value="InterPro"/>
</dbReference>
<feature type="transmembrane region" description="Helical" evidence="7">
    <location>
        <begin position="652"/>
        <end position="678"/>
    </location>
</feature>
<evidence type="ECO:0000313" key="10">
    <source>
        <dbReference type="Proteomes" id="UP000077115"/>
    </source>
</evidence>
<dbReference type="PANTHER" id="PTHR47808">
    <property type="entry name" value="INNER NUCLEAR MEMBRANE PROTEIN HEH2-RELATED"/>
    <property type="match status" value="1"/>
</dbReference>
<feature type="region of interest" description="Disordered" evidence="6">
    <location>
        <begin position="249"/>
        <end position="403"/>
    </location>
</feature>
<evidence type="ECO:0000256" key="6">
    <source>
        <dbReference type="SAM" id="MobiDB-lite"/>
    </source>
</evidence>
<comment type="subcellular location">
    <subcellularLocation>
        <location evidence="1">Nucleus membrane</location>
    </subcellularLocation>
</comment>
<keyword evidence="5" id="KW-0539">Nucleus</keyword>
<accession>A0A177WL85</accession>
<feature type="compositionally biased region" description="Polar residues" evidence="6">
    <location>
        <begin position="282"/>
        <end position="297"/>
    </location>
</feature>
<dbReference type="EMBL" id="DS022304">
    <property type="protein sequence ID" value="OAJ40151.1"/>
    <property type="molecule type" value="Genomic_DNA"/>
</dbReference>
<feature type="domain" description="Man1/Src1-like C-terminal" evidence="8">
    <location>
        <begin position="441"/>
        <end position="816"/>
    </location>
</feature>
<dbReference type="Gene3D" id="1.10.720.40">
    <property type="match status" value="1"/>
</dbReference>
<evidence type="ECO:0000256" key="2">
    <source>
        <dbReference type="ARBA" id="ARBA00022692"/>
    </source>
</evidence>
<dbReference type="InterPro" id="IPR018996">
    <property type="entry name" value="Man1/Src1-like_C"/>
</dbReference>
<reference evidence="9 10" key="2">
    <citation type="submission" date="2016-05" db="EMBL/GenBank/DDBJ databases">
        <title>Lineage-specific infection strategies underlie the spectrum of fungal disease in amphibians.</title>
        <authorList>
            <person name="Cuomo C.A."/>
            <person name="Farrer R.A."/>
            <person name="James T."/>
            <person name="Longcore J."/>
            <person name="Birren B."/>
        </authorList>
    </citation>
    <scope>NUCLEOTIDE SEQUENCE [LARGE SCALE GENOMIC DNA]</scope>
    <source>
        <strain evidence="9 10">JEL423</strain>
    </source>
</reference>
<keyword evidence="3 7" id="KW-1133">Transmembrane helix</keyword>
<evidence type="ECO:0000256" key="4">
    <source>
        <dbReference type="ARBA" id="ARBA00023136"/>
    </source>
</evidence>
<feature type="compositionally biased region" description="Polar residues" evidence="6">
    <location>
        <begin position="383"/>
        <end position="392"/>
    </location>
</feature>
<gene>
    <name evidence="9" type="ORF">BDEG_23914</name>
</gene>
<dbReference type="PANTHER" id="PTHR47808:SF2">
    <property type="entry name" value="LEM DOMAIN-CONTAINING PROTEIN 2"/>
    <property type="match status" value="1"/>
</dbReference>
<protein>
    <recommendedName>
        <fullName evidence="8">Man1/Src1-like C-terminal domain-containing protein</fullName>
    </recommendedName>
</protein>
<evidence type="ECO:0000256" key="1">
    <source>
        <dbReference type="ARBA" id="ARBA00004126"/>
    </source>
</evidence>
<sequence>MSSQDPPLPGTPGGESGQLPDYLDASFDPNKTTIIQLVRILFKHNIELPASRQIKSYYVTMFNNHIAANRSALLKQRAKPTPKPSKKSIFYDASVTPSDKSLNGGLVAALMDSASNSTPVAEGKKRRRPVATNADTASTIDSTLQSLLSNVAATSSHVTVESMSNSATDDSIVLEKDNPFQTNASANTGIGAARAISKATPKKAAQSTPVGTPQKMDLEMDIFSDDNPFQSPSKPIAVISPNTKLIKNRQTAMKRQIPSGINSPLPFDPANIRFASPHESPIFNSTPSTNRSDSVESSPEKKSSRNGSRKSKKSSISPNLKHQIPVVPVHATASDVLNQPGGNLDGTPLRNRQSKSAKNLDKNKSTHQVNDFIDESLIKSHQKTSNTSTPLPSSRHRRQSRQSTFSTLPRIITGLVVMCAIGVFIMKSVDVLSHIQWIVPYCSSQSAPVFENISTSDASLEQKNSVCAPCPDNAICAPGEDIQCAPNFTLQVGTWSFVLGNQTKHALIVGRPRCVQDIKKLEQEARKQQRTTALVNILDDIVRTWIGKAECGQIKPSADIYWAWSATISKKQQRQVLGMPLSLARSNLRAVVPKSWTDATFDEYWQAVSSLISMPSPSGPLSTRLDDSTYQHRLIVSAHSPVITMTCQARRYIWSLVLAYSLHLTLVCGAVIASTLLYSIFQQYRQEQHVVAILVDDVLDMVHTESDNHHRDPIRYPAPGLSIVQLRDHLLLSQTRGKGQELFSSADGSLLKRKSITVPYMTYMDPLGRTIWAIPDATTRKRLWTLVTTEISKTSAIRKTTMEVKGQPQDLWMWVASPALSPRKPRSSGINEFIDEFC</sequence>